<dbReference type="InterPro" id="IPR045334">
    <property type="entry name" value="INTS3"/>
</dbReference>
<feature type="region of interest" description="Disordered" evidence="1">
    <location>
        <begin position="128"/>
        <end position="194"/>
    </location>
</feature>
<gene>
    <name evidence="3" type="ORF">GDO81_025923</name>
</gene>
<accession>A0AAV6YNZ7</accession>
<organism evidence="3 4">
    <name type="scientific">Engystomops pustulosus</name>
    <name type="common">Tungara frog</name>
    <name type="synonym">Physalaemus pustulosus</name>
    <dbReference type="NCBI Taxonomy" id="76066"/>
    <lineage>
        <taxon>Eukaryota</taxon>
        <taxon>Metazoa</taxon>
        <taxon>Chordata</taxon>
        <taxon>Craniata</taxon>
        <taxon>Vertebrata</taxon>
        <taxon>Euteleostomi</taxon>
        <taxon>Amphibia</taxon>
        <taxon>Batrachia</taxon>
        <taxon>Anura</taxon>
        <taxon>Neobatrachia</taxon>
        <taxon>Hyloidea</taxon>
        <taxon>Leptodactylidae</taxon>
        <taxon>Leiuperinae</taxon>
        <taxon>Engystomops</taxon>
    </lineage>
</organism>
<dbReference type="Pfam" id="PF24566">
    <property type="entry name" value="HEAT_Ints3_C"/>
    <property type="match status" value="1"/>
</dbReference>
<comment type="caution">
    <text evidence="3">The sequence shown here is derived from an EMBL/GenBank/DDBJ whole genome shotgun (WGS) entry which is preliminary data.</text>
</comment>
<reference evidence="3" key="1">
    <citation type="thesis" date="2020" institute="ProQuest LLC" country="789 East Eisenhower Parkway, Ann Arbor, MI, USA">
        <title>Comparative Genomics and Chromosome Evolution.</title>
        <authorList>
            <person name="Mudd A.B."/>
        </authorList>
    </citation>
    <scope>NUCLEOTIDE SEQUENCE</scope>
    <source>
        <strain evidence="3">237g6f4</strain>
        <tissue evidence="3">Blood</tissue>
    </source>
</reference>
<evidence type="ECO:0000313" key="4">
    <source>
        <dbReference type="Proteomes" id="UP000824782"/>
    </source>
</evidence>
<feature type="compositionally biased region" description="Acidic residues" evidence="1">
    <location>
        <begin position="159"/>
        <end position="173"/>
    </location>
</feature>
<protein>
    <recommendedName>
        <fullName evidence="2">Ints3-like C-terminal domain-containing protein</fullName>
    </recommendedName>
</protein>
<keyword evidence="4" id="KW-1185">Reference proteome</keyword>
<name>A0AAV6YNZ7_ENGPU</name>
<feature type="non-terminal residue" evidence="3">
    <location>
        <position position="1"/>
    </location>
</feature>
<dbReference type="PANTHER" id="PTHR13587:SF7">
    <property type="entry name" value="INTEGRATOR COMPLEX SUBUNIT 3"/>
    <property type="match status" value="1"/>
</dbReference>
<evidence type="ECO:0000259" key="2">
    <source>
        <dbReference type="Pfam" id="PF24566"/>
    </source>
</evidence>
<evidence type="ECO:0000313" key="3">
    <source>
        <dbReference type="EMBL" id="KAG8536660.1"/>
    </source>
</evidence>
<feature type="domain" description="Ints3-like C-terminal" evidence="2">
    <location>
        <begin position="4"/>
        <end position="126"/>
    </location>
</feature>
<proteinExistence type="predicted"/>
<sequence length="194" mass="21982">PPPRPSEEMVKMVLSRPYHPDDQFTTSILRHWCLKHDDHLAEHIKSLLIKNNSLPRKRQSLRSSSSKLAQLTLEQILEHLDNLRLNLSNTKQNFFSQTPILQALQHVQASCDEAHKMKFSDLFSLAEEYEDSTKPPKSRRKGPMTSPRNRKNTAQPANTEEESASSSASEEEDAKPKPSKRKRKGSAAVGSDSD</sequence>
<evidence type="ECO:0000256" key="1">
    <source>
        <dbReference type="SAM" id="MobiDB-lite"/>
    </source>
</evidence>
<dbReference type="PANTHER" id="PTHR13587">
    <property type="entry name" value="INTEGRATOR COMPLEX SUBUNIT 3"/>
    <property type="match status" value="1"/>
</dbReference>
<dbReference type="Proteomes" id="UP000824782">
    <property type="component" value="Unassembled WGS sequence"/>
</dbReference>
<dbReference type="EMBL" id="WNYA01039960">
    <property type="protein sequence ID" value="KAG8536660.1"/>
    <property type="molecule type" value="Genomic_DNA"/>
</dbReference>
<dbReference type="GO" id="GO:0005737">
    <property type="term" value="C:cytoplasm"/>
    <property type="evidence" value="ECO:0007669"/>
    <property type="project" value="TreeGrafter"/>
</dbReference>
<dbReference type="AlphaFoldDB" id="A0AAV6YNZ7"/>
<dbReference type="InterPro" id="IPR056518">
    <property type="entry name" value="HEAT_Ints3_C"/>
</dbReference>